<sequence>MAVELNHTIVPARDPQASAQFLAEILGLSVEPPVAHFTPVTLANQVSLDYDQLDDFEPHHYAFMVSEQEFDAALARIQHGGITHYGDPACQEIGQIYHSKRTKGCRGTYFHDPDGHLMEILTRAAPGREADGGPADHGY</sequence>
<feature type="domain" description="VOC" evidence="1">
    <location>
        <begin position="4"/>
        <end position="123"/>
    </location>
</feature>
<name>A0AB39SP12_9ACTN</name>
<reference evidence="2" key="1">
    <citation type="submission" date="2024-07" db="EMBL/GenBank/DDBJ databases">
        <authorList>
            <person name="Yu S.T."/>
        </authorList>
    </citation>
    <scope>NUCLEOTIDE SEQUENCE</scope>
    <source>
        <strain evidence="2">R35</strain>
    </source>
</reference>
<evidence type="ECO:0000259" key="1">
    <source>
        <dbReference type="PROSITE" id="PS51819"/>
    </source>
</evidence>
<dbReference type="InterPro" id="IPR004360">
    <property type="entry name" value="Glyas_Fos-R_dOase_dom"/>
</dbReference>
<evidence type="ECO:0000313" key="2">
    <source>
        <dbReference type="EMBL" id="XDQ68223.1"/>
    </source>
</evidence>
<dbReference type="Pfam" id="PF00903">
    <property type="entry name" value="Glyoxalase"/>
    <property type="match status" value="1"/>
</dbReference>
<proteinExistence type="predicted"/>
<dbReference type="RefSeq" id="WP_369265049.1">
    <property type="nucleotide sequence ID" value="NZ_CP163440.1"/>
</dbReference>
<dbReference type="AlphaFoldDB" id="A0AB39SP12"/>
<dbReference type="EMBL" id="CP163440">
    <property type="protein sequence ID" value="XDQ68223.1"/>
    <property type="molecule type" value="Genomic_DNA"/>
</dbReference>
<dbReference type="InterPro" id="IPR037523">
    <property type="entry name" value="VOC_core"/>
</dbReference>
<dbReference type="Gene3D" id="3.10.180.10">
    <property type="entry name" value="2,3-Dihydroxybiphenyl 1,2-Dioxygenase, domain 1"/>
    <property type="match status" value="1"/>
</dbReference>
<dbReference type="SUPFAM" id="SSF54593">
    <property type="entry name" value="Glyoxalase/Bleomycin resistance protein/Dihydroxybiphenyl dioxygenase"/>
    <property type="match status" value="1"/>
</dbReference>
<dbReference type="CDD" id="cd08351">
    <property type="entry name" value="ChaP_like"/>
    <property type="match status" value="1"/>
</dbReference>
<dbReference type="InterPro" id="IPR029068">
    <property type="entry name" value="Glyas_Bleomycin-R_OHBP_Dase"/>
</dbReference>
<organism evidence="2">
    <name type="scientific">Streptomyces sp. R35</name>
    <dbReference type="NCBI Taxonomy" id="3238630"/>
    <lineage>
        <taxon>Bacteria</taxon>
        <taxon>Bacillati</taxon>
        <taxon>Actinomycetota</taxon>
        <taxon>Actinomycetes</taxon>
        <taxon>Kitasatosporales</taxon>
        <taxon>Streptomycetaceae</taxon>
        <taxon>Streptomyces</taxon>
    </lineage>
</organism>
<protein>
    <submittedName>
        <fullName evidence="2">VOC family protein</fullName>
    </submittedName>
</protein>
<dbReference type="PROSITE" id="PS51819">
    <property type="entry name" value="VOC"/>
    <property type="match status" value="1"/>
</dbReference>
<gene>
    <name evidence="2" type="ORF">AB5J50_49435</name>
</gene>
<accession>A0AB39SP12</accession>